<dbReference type="InterPro" id="IPR050879">
    <property type="entry name" value="Acyltransferase_3"/>
</dbReference>
<protein>
    <recommendedName>
        <fullName evidence="1">SGNH domain-containing protein</fullName>
    </recommendedName>
</protein>
<dbReference type="EMBL" id="CATQJL010000316">
    <property type="protein sequence ID" value="CAJ0606095.1"/>
    <property type="molecule type" value="Genomic_DNA"/>
</dbReference>
<dbReference type="Pfam" id="PF19040">
    <property type="entry name" value="SGNH"/>
    <property type="match status" value="1"/>
</dbReference>
<dbReference type="PANTHER" id="PTHR23028:SF53">
    <property type="entry name" value="ACYL_TRANSF_3 DOMAIN-CONTAINING PROTEIN"/>
    <property type="match status" value="1"/>
</dbReference>
<feature type="domain" description="SGNH" evidence="1">
    <location>
        <begin position="19"/>
        <end position="188"/>
    </location>
</feature>
<comment type="caution">
    <text evidence="2">The sequence shown here is derived from an EMBL/GenBank/DDBJ whole genome shotgun (WGS) entry which is preliminary data.</text>
</comment>
<reference evidence="2" key="1">
    <citation type="submission" date="2023-07" db="EMBL/GenBank/DDBJ databases">
        <authorList>
            <consortium name="CYATHOMIX"/>
        </authorList>
    </citation>
    <scope>NUCLEOTIDE SEQUENCE</scope>
    <source>
        <strain evidence="2">N/A</strain>
    </source>
</reference>
<dbReference type="PANTHER" id="PTHR23028">
    <property type="entry name" value="ACETYLTRANSFERASE"/>
    <property type="match status" value="1"/>
</dbReference>
<gene>
    <name evidence="2" type="ORF">CYNAS_LOCUS18078</name>
</gene>
<evidence type="ECO:0000313" key="3">
    <source>
        <dbReference type="Proteomes" id="UP001176961"/>
    </source>
</evidence>
<keyword evidence="3" id="KW-1185">Reference proteome</keyword>
<dbReference type="AlphaFoldDB" id="A0AA36MD57"/>
<dbReference type="GO" id="GO:0000271">
    <property type="term" value="P:polysaccharide biosynthetic process"/>
    <property type="evidence" value="ECO:0007669"/>
    <property type="project" value="TreeGrafter"/>
</dbReference>
<sequence>MITLLQKFAPDKSRQTARGNGTANIMLIGNSVAQRAYPLLHDILKGRYRTFRLFARSACPALSNWCPTFSEAMRKVVRHENPHILLSIHHSLINHFVDPIKNLETDLVYNQYQSNVDFISNYTKYIVIDMPYYKYRNFNTGALVRRLKLGLFLGDDLMVTWQQYMDQTQHHRKRISSIVCSKCIINDVSKL</sequence>
<accession>A0AA36MD57</accession>
<name>A0AA36MD57_CYLNA</name>
<organism evidence="2 3">
    <name type="scientific">Cylicocyclus nassatus</name>
    <name type="common">Nematode worm</name>
    <dbReference type="NCBI Taxonomy" id="53992"/>
    <lineage>
        <taxon>Eukaryota</taxon>
        <taxon>Metazoa</taxon>
        <taxon>Ecdysozoa</taxon>
        <taxon>Nematoda</taxon>
        <taxon>Chromadorea</taxon>
        <taxon>Rhabditida</taxon>
        <taxon>Rhabditina</taxon>
        <taxon>Rhabditomorpha</taxon>
        <taxon>Strongyloidea</taxon>
        <taxon>Strongylidae</taxon>
        <taxon>Cylicocyclus</taxon>
    </lineage>
</organism>
<dbReference type="InterPro" id="IPR043968">
    <property type="entry name" value="SGNH"/>
</dbReference>
<evidence type="ECO:0000313" key="2">
    <source>
        <dbReference type="EMBL" id="CAJ0606095.1"/>
    </source>
</evidence>
<evidence type="ECO:0000259" key="1">
    <source>
        <dbReference type="Pfam" id="PF19040"/>
    </source>
</evidence>
<dbReference type="Proteomes" id="UP001176961">
    <property type="component" value="Unassembled WGS sequence"/>
</dbReference>
<dbReference type="GO" id="GO:0016020">
    <property type="term" value="C:membrane"/>
    <property type="evidence" value="ECO:0007669"/>
    <property type="project" value="TreeGrafter"/>
</dbReference>
<proteinExistence type="predicted"/>